<gene>
    <name evidence="9" type="primary">LOC115228446</name>
</gene>
<feature type="transmembrane region" description="Helical" evidence="6">
    <location>
        <begin position="202"/>
        <end position="224"/>
    </location>
</feature>
<comment type="subcellular location">
    <subcellularLocation>
        <location evidence="1">Membrane</location>
    </subcellularLocation>
</comment>
<dbReference type="GO" id="GO:0008654">
    <property type="term" value="P:phospholipid biosynthetic process"/>
    <property type="evidence" value="ECO:0007669"/>
    <property type="project" value="InterPro"/>
</dbReference>
<dbReference type="Gene3D" id="3.30.420.10">
    <property type="entry name" value="Ribonuclease H-like superfamily/Ribonuclease H"/>
    <property type="match status" value="1"/>
</dbReference>
<feature type="transmembrane region" description="Helical" evidence="6">
    <location>
        <begin position="341"/>
        <end position="359"/>
    </location>
</feature>
<dbReference type="PANTHER" id="PTHR10414">
    <property type="entry name" value="ETHANOLAMINEPHOSPHOTRANSFERASE"/>
    <property type="match status" value="1"/>
</dbReference>
<dbReference type="Proteomes" id="UP000515154">
    <property type="component" value="Unplaced"/>
</dbReference>
<organism evidence="8 9">
    <name type="scientific">Octopus sinensis</name>
    <name type="common">East Asian common octopus</name>
    <dbReference type="NCBI Taxonomy" id="2607531"/>
    <lineage>
        <taxon>Eukaryota</taxon>
        <taxon>Metazoa</taxon>
        <taxon>Spiralia</taxon>
        <taxon>Lophotrochozoa</taxon>
        <taxon>Mollusca</taxon>
        <taxon>Cephalopoda</taxon>
        <taxon>Coleoidea</taxon>
        <taxon>Octopodiformes</taxon>
        <taxon>Octopoda</taxon>
        <taxon>Incirrata</taxon>
        <taxon>Octopodidae</taxon>
        <taxon>Octopus</taxon>
    </lineage>
</organism>
<dbReference type="Pfam" id="PF13358">
    <property type="entry name" value="DDE_3"/>
    <property type="match status" value="1"/>
</dbReference>
<keyword evidence="6" id="KW-0812">Transmembrane</keyword>
<dbReference type="Pfam" id="PF01066">
    <property type="entry name" value="CDP-OH_P_transf"/>
    <property type="match status" value="1"/>
</dbReference>
<evidence type="ECO:0000313" key="8">
    <source>
        <dbReference type="Proteomes" id="UP000515154"/>
    </source>
</evidence>
<protein>
    <submittedName>
        <fullName evidence="9">Choline/ethanolaminephosphotransferase 1-like</fullName>
    </submittedName>
</protein>
<dbReference type="InterPro" id="IPR038717">
    <property type="entry name" value="Tc1-like_DDE_dom"/>
</dbReference>
<name>A0A6P7TT06_9MOLL</name>
<dbReference type="GO" id="GO:0016780">
    <property type="term" value="F:phosphotransferase activity, for other substituted phosphate groups"/>
    <property type="evidence" value="ECO:0007669"/>
    <property type="project" value="InterPro"/>
</dbReference>
<feature type="transmembrane region" description="Helical" evidence="6">
    <location>
        <begin position="108"/>
        <end position="126"/>
    </location>
</feature>
<dbReference type="InterPro" id="IPR048254">
    <property type="entry name" value="CDP_ALCOHOL_P_TRANSF_CS"/>
</dbReference>
<sequence length="370" mass="41954">MTALSDSLAREEIIIYMDNAPIHKKQGNFEGVRVEHTIQRFDAPYSPQLNPCESCFSIIKAGIKKYLSNHNNPHNDVHAAGNGTLTVKIERRIFKIGIKNVKLELKMIPSWTFIMATVCLFLYQTLDAIDGKHARRTGNVSPLGELFDHGCDSLATGKQLNFKSQLDVTEFQLFIMGVYGLTSYFGQNIWTDVILFGLSLRMYLFVTVFIFSWHTIFAKISIIFKGGVGRNGSSVAETSVISPAIPLFISVVSSYYVVCLYDDYFASRPLFLLLVLSISPVKQSTDIILRRMTRSSLTMFDSCLLTQLILILNARLSRLLNFELLFVICVMYALWDYCLYIYSVCYQISSFLGIHVLFVQKSQQVINKSL</sequence>
<feature type="transmembrane region" description="Helical" evidence="6">
    <location>
        <begin position="171"/>
        <end position="190"/>
    </location>
</feature>
<feature type="transmembrane region" description="Helical" evidence="6">
    <location>
        <begin position="319"/>
        <end position="335"/>
    </location>
</feature>
<evidence type="ECO:0000256" key="4">
    <source>
        <dbReference type="ARBA" id="ARBA00023136"/>
    </source>
</evidence>
<evidence type="ECO:0000256" key="2">
    <source>
        <dbReference type="ARBA" id="ARBA00010441"/>
    </source>
</evidence>
<comment type="similarity">
    <text evidence="2 5">Belongs to the CDP-alcohol phosphatidyltransferase class-I family.</text>
</comment>
<dbReference type="InterPro" id="IPR014472">
    <property type="entry name" value="CHOPT"/>
</dbReference>
<evidence type="ECO:0000256" key="6">
    <source>
        <dbReference type="SAM" id="Phobius"/>
    </source>
</evidence>
<evidence type="ECO:0000259" key="7">
    <source>
        <dbReference type="Pfam" id="PF13358"/>
    </source>
</evidence>
<dbReference type="InterPro" id="IPR000462">
    <property type="entry name" value="CDP-OH_P_trans"/>
</dbReference>
<evidence type="ECO:0000256" key="1">
    <source>
        <dbReference type="ARBA" id="ARBA00004370"/>
    </source>
</evidence>
<proteinExistence type="inferred from homology"/>
<dbReference type="PANTHER" id="PTHR10414:SF37">
    <property type="entry name" value="BB IN A BOXCAR, ISOFORM C"/>
    <property type="match status" value="1"/>
</dbReference>
<dbReference type="GO" id="GO:0003676">
    <property type="term" value="F:nucleic acid binding"/>
    <property type="evidence" value="ECO:0007669"/>
    <property type="project" value="InterPro"/>
</dbReference>
<dbReference type="GO" id="GO:0016020">
    <property type="term" value="C:membrane"/>
    <property type="evidence" value="ECO:0007669"/>
    <property type="project" value="UniProtKB-SubCell"/>
</dbReference>
<feature type="transmembrane region" description="Helical" evidence="6">
    <location>
        <begin position="236"/>
        <end position="258"/>
    </location>
</feature>
<accession>A0A6P7TT06</accession>
<keyword evidence="6" id="KW-1133">Transmembrane helix</keyword>
<dbReference type="AlphaFoldDB" id="A0A6P7TT06"/>
<keyword evidence="8" id="KW-1185">Reference proteome</keyword>
<reference evidence="9" key="1">
    <citation type="submission" date="2025-08" db="UniProtKB">
        <authorList>
            <consortium name="RefSeq"/>
        </authorList>
    </citation>
    <scope>IDENTIFICATION</scope>
</reference>
<dbReference type="InterPro" id="IPR043130">
    <property type="entry name" value="CDP-OH_PTrfase_TM_dom"/>
</dbReference>
<dbReference type="InterPro" id="IPR036397">
    <property type="entry name" value="RNaseH_sf"/>
</dbReference>
<feature type="domain" description="Tc1-like transposase DDE" evidence="7">
    <location>
        <begin position="7"/>
        <end position="65"/>
    </location>
</feature>
<dbReference type="RefSeq" id="XP_029654883.1">
    <property type="nucleotide sequence ID" value="XM_029799023.1"/>
</dbReference>
<dbReference type="Gene3D" id="1.20.120.1760">
    <property type="match status" value="1"/>
</dbReference>
<dbReference type="PROSITE" id="PS00379">
    <property type="entry name" value="CDP_ALCOHOL_P_TRANSF"/>
    <property type="match status" value="1"/>
</dbReference>
<keyword evidence="3 5" id="KW-0808">Transferase</keyword>
<keyword evidence="4 6" id="KW-0472">Membrane</keyword>
<dbReference type="KEGG" id="osn:115228446"/>
<evidence type="ECO:0000256" key="3">
    <source>
        <dbReference type="ARBA" id="ARBA00022679"/>
    </source>
</evidence>
<evidence type="ECO:0000256" key="5">
    <source>
        <dbReference type="RuleBase" id="RU003750"/>
    </source>
</evidence>
<evidence type="ECO:0000313" key="9">
    <source>
        <dbReference type="RefSeq" id="XP_029654883.1"/>
    </source>
</evidence>